<dbReference type="OrthoDB" id="664875at2759"/>
<evidence type="ECO:0000256" key="2">
    <source>
        <dbReference type="ARBA" id="ARBA00023015"/>
    </source>
</evidence>
<evidence type="ECO:0000256" key="6">
    <source>
        <dbReference type="SAM" id="MobiDB-lite"/>
    </source>
</evidence>
<evidence type="ECO:0000256" key="4">
    <source>
        <dbReference type="ARBA" id="ARBA00023163"/>
    </source>
</evidence>
<dbReference type="FunCoup" id="A9TD08">
    <property type="interactions" value="289"/>
</dbReference>
<comment type="subcellular location">
    <subcellularLocation>
        <location evidence="1">Nucleus</location>
    </subcellularLocation>
</comment>
<dbReference type="STRING" id="3218.A9TD08"/>
<reference evidence="9" key="3">
    <citation type="submission" date="2020-12" db="UniProtKB">
        <authorList>
            <consortium name="EnsemblPlants"/>
        </authorList>
    </citation>
    <scope>IDENTIFICATION</scope>
</reference>
<evidence type="ECO:0000256" key="3">
    <source>
        <dbReference type="ARBA" id="ARBA00023125"/>
    </source>
</evidence>
<name>A9TD08_PHYPA</name>
<dbReference type="GO" id="GO:0003700">
    <property type="term" value="F:DNA-binding transcription factor activity"/>
    <property type="evidence" value="ECO:0007669"/>
    <property type="project" value="InterPro"/>
</dbReference>
<dbReference type="GO" id="GO:0005634">
    <property type="term" value="C:nucleus"/>
    <property type="evidence" value="ECO:0007669"/>
    <property type="project" value="UniProtKB-SubCell"/>
</dbReference>
<proteinExistence type="predicted"/>
<dbReference type="InterPro" id="IPR020983">
    <property type="entry name" value="Basic_leucine-zipper_C"/>
</dbReference>
<keyword evidence="4" id="KW-0804">Transcription</keyword>
<feature type="region of interest" description="Disordered" evidence="6">
    <location>
        <begin position="434"/>
        <end position="459"/>
    </location>
</feature>
<evidence type="ECO:0000256" key="1">
    <source>
        <dbReference type="ARBA" id="ARBA00004123"/>
    </source>
</evidence>
<dbReference type="Gramene" id="Pp3c15_18260V3.1">
    <property type="protein sequence ID" value="Pp3c15_18260V3.1"/>
    <property type="gene ID" value="Pp3c15_18260"/>
</dbReference>
<accession>A9TD08</accession>
<dbReference type="eggNOG" id="ENOG502QS0A">
    <property type="taxonomic scope" value="Eukaryota"/>
</dbReference>
<dbReference type="Pfam" id="PF00170">
    <property type="entry name" value="bZIP_1"/>
    <property type="match status" value="1"/>
</dbReference>
<keyword evidence="10" id="KW-1185">Reference proteome</keyword>
<dbReference type="Proteomes" id="UP000006727">
    <property type="component" value="Chromosome 15"/>
</dbReference>
<dbReference type="PANTHER" id="PTHR46408:SF10">
    <property type="entry name" value="BASIC LEUCINE ZIPPER 63"/>
    <property type="match status" value="1"/>
</dbReference>
<evidence type="ECO:0000313" key="10">
    <source>
        <dbReference type="Proteomes" id="UP000006727"/>
    </source>
</evidence>
<feature type="region of interest" description="Disordered" evidence="6">
    <location>
        <begin position="77"/>
        <end position="149"/>
    </location>
</feature>
<feature type="compositionally biased region" description="Basic and acidic residues" evidence="6">
    <location>
        <begin position="448"/>
        <end position="459"/>
    </location>
</feature>
<dbReference type="Gene3D" id="1.20.5.170">
    <property type="match status" value="1"/>
</dbReference>
<dbReference type="FunFam" id="1.20.5.170:FF:000020">
    <property type="entry name" value="BZIP transcription factor"/>
    <property type="match status" value="1"/>
</dbReference>
<feature type="compositionally biased region" description="Basic and acidic residues" evidence="6">
    <location>
        <begin position="85"/>
        <end position="95"/>
    </location>
</feature>
<reference evidence="8 10" key="2">
    <citation type="journal article" date="2018" name="Plant J.">
        <title>The Physcomitrella patens chromosome-scale assembly reveals moss genome structure and evolution.</title>
        <authorList>
            <person name="Lang D."/>
            <person name="Ullrich K.K."/>
            <person name="Murat F."/>
            <person name="Fuchs J."/>
            <person name="Jenkins J."/>
            <person name="Haas F.B."/>
            <person name="Piednoel M."/>
            <person name="Gundlach H."/>
            <person name="Van Bel M."/>
            <person name="Meyberg R."/>
            <person name="Vives C."/>
            <person name="Morata J."/>
            <person name="Symeonidi A."/>
            <person name="Hiss M."/>
            <person name="Muchero W."/>
            <person name="Kamisugi Y."/>
            <person name="Saleh O."/>
            <person name="Blanc G."/>
            <person name="Decker E.L."/>
            <person name="van Gessel N."/>
            <person name="Grimwood J."/>
            <person name="Hayes R.D."/>
            <person name="Graham S.W."/>
            <person name="Gunter L.E."/>
            <person name="McDaniel S.F."/>
            <person name="Hoernstein S.N.W."/>
            <person name="Larsson A."/>
            <person name="Li F.W."/>
            <person name="Perroud P.F."/>
            <person name="Phillips J."/>
            <person name="Ranjan P."/>
            <person name="Rokshar D.S."/>
            <person name="Rothfels C.J."/>
            <person name="Schneider L."/>
            <person name="Shu S."/>
            <person name="Stevenson D.W."/>
            <person name="Thummler F."/>
            <person name="Tillich M."/>
            <person name="Villarreal Aguilar J.C."/>
            <person name="Widiez T."/>
            <person name="Wong G.K."/>
            <person name="Wymore A."/>
            <person name="Zhang Y."/>
            <person name="Zimmer A.D."/>
            <person name="Quatrano R.S."/>
            <person name="Mayer K.F.X."/>
            <person name="Goodstein D."/>
            <person name="Casacuberta J.M."/>
            <person name="Vandepoele K."/>
            <person name="Reski R."/>
            <person name="Cuming A.C."/>
            <person name="Tuskan G.A."/>
            <person name="Maumus F."/>
            <person name="Salse J."/>
            <person name="Schmutz J."/>
            <person name="Rensing S.A."/>
        </authorList>
    </citation>
    <scope>NUCLEOTIDE SEQUENCE [LARGE SCALE GENOMIC DNA]</scope>
    <source>
        <strain evidence="9 10">cv. Gransden 2004</strain>
    </source>
</reference>
<dbReference type="Pfam" id="PF12498">
    <property type="entry name" value="bZIP_C"/>
    <property type="match status" value="1"/>
</dbReference>
<dbReference type="KEGG" id="ppp:112292824"/>
<dbReference type="EnsemblPlants" id="Pp3c15_18260V3.1">
    <property type="protein sequence ID" value="Pp3c15_18260V3.1"/>
    <property type="gene ID" value="Pp3c15_18260"/>
</dbReference>
<protein>
    <recommendedName>
        <fullName evidence="7">BZIP domain-containing protein</fullName>
    </recommendedName>
</protein>
<dbReference type="AlphaFoldDB" id="A9TD08"/>
<evidence type="ECO:0000259" key="7">
    <source>
        <dbReference type="PROSITE" id="PS50217"/>
    </source>
</evidence>
<feature type="region of interest" description="Disordered" evidence="6">
    <location>
        <begin position="243"/>
        <end position="304"/>
    </location>
</feature>
<keyword evidence="5" id="KW-0539">Nucleus</keyword>
<dbReference type="GeneID" id="112292824"/>
<dbReference type="GO" id="GO:0003677">
    <property type="term" value="F:DNA binding"/>
    <property type="evidence" value="ECO:0007669"/>
    <property type="project" value="UniProtKB-KW"/>
</dbReference>
<dbReference type="PROSITE" id="PS50217">
    <property type="entry name" value="BZIP"/>
    <property type="match status" value="1"/>
</dbReference>
<evidence type="ECO:0000313" key="9">
    <source>
        <dbReference type="EnsemblPlants" id="Pp3c15_18260V3.1"/>
    </source>
</evidence>
<dbReference type="RefSeq" id="XP_024397438.1">
    <property type="nucleotide sequence ID" value="XM_024541670.2"/>
</dbReference>
<dbReference type="EnsemblPlants" id="Pp3c15_18260V3.2">
    <property type="protein sequence ID" value="Pp3c15_18260V3.2"/>
    <property type="gene ID" value="Pp3c15_18260"/>
</dbReference>
<dbReference type="HOGENOM" id="CLU_037575_1_0_1"/>
<dbReference type="EMBL" id="ABEU02000015">
    <property type="protein sequence ID" value="PNR39616.1"/>
    <property type="molecule type" value="Genomic_DNA"/>
</dbReference>
<dbReference type="SUPFAM" id="SSF57959">
    <property type="entry name" value="Leucine zipper domain"/>
    <property type="match status" value="1"/>
</dbReference>
<dbReference type="Gramene" id="Pp3c15_18260V3.2">
    <property type="protein sequence ID" value="Pp3c15_18260V3.2"/>
    <property type="gene ID" value="Pp3c15_18260"/>
</dbReference>
<reference evidence="8 10" key="1">
    <citation type="journal article" date="2008" name="Science">
        <title>The Physcomitrella genome reveals evolutionary insights into the conquest of land by plants.</title>
        <authorList>
            <person name="Rensing S."/>
            <person name="Lang D."/>
            <person name="Zimmer A."/>
            <person name="Terry A."/>
            <person name="Salamov A."/>
            <person name="Shapiro H."/>
            <person name="Nishiyama T."/>
            <person name="Perroud P.-F."/>
            <person name="Lindquist E."/>
            <person name="Kamisugi Y."/>
            <person name="Tanahashi T."/>
            <person name="Sakakibara K."/>
            <person name="Fujita T."/>
            <person name="Oishi K."/>
            <person name="Shin-I T."/>
            <person name="Kuroki Y."/>
            <person name="Toyoda A."/>
            <person name="Suzuki Y."/>
            <person name="Hashimoto A."/>
            <person name="Yamaguchi K."/>
            <person name="Sugano A."/>
            <person name="Kohara Y."/>
            <person name="Fujiyama A."/>
            <person name="Anterola A."/>
            <person name="Aoki S."/>
            <person name="Ashton N."/>
            <person name="Barbazuk W.B."/>
            <person name="Barker E."/>
            <person name="Bennetzen J."/>
            <person name="Bezanilla M."/>
            <person name="Blankenship R."/>
            <person name="Cho S.H."/>
            <person name="Dutcher S."/>
            <person name="Estelle M."/>
            <person name="Fawcett J.A."/>
            <person name="Gundlach H."/>
            <person name="Hanada K."/>
            <person name="Heyl A."/>
            <person name="Hicks K.A."/>
            <person name="Hugh J."/>
            <person name="Lohr M."/>
            <person name="Mayer K."/>
            <person name="Melkozernov A."/>
            <person name="Murata T."/>
            <person name="Nelson D."/>
            <person name="Pils B."/>
            <person name="Prigge M."/>
            <person name="Reiss B."/>
            <person name="Renner T."/>
            <person name="Rombauts S."/>
            <person name="Rushton P."/>
            <person name="Sanderfoot A."/>
            <person name="Schween G."/>
            <person name="Shiu S.-H."/>
            <person name="Stueber K."/>
            <person name="Theodoulou F.L."/>
            <person name="Tu H."/>
            <person name="Van de Peer Y."/>
            <person name="Verrier P.J."/>
            <person name="Waters E."/>
            <person name="Wood A."/>
            <person name="Yang L."/>
            <person name="Cove D."/>
            <person name="Cuming A."/>
            <person name="Hasebe M."/>
            <person name="Lucas S."/>
            <person name="Mishler D.B."/>
            <person name="Reski R."/>
            <person name="Grigoriev I."/>
            <person name="Quatrano R.S."/>
            <person name="Boore J.L."/>
        </authorList>
    </citation>
    <scope>NUCLEOTIDE SEQUENCE [LARGE SCALE GENOMIC DNA]</scope>
    <source>
        <strain evidence="9 10">cv. Gransden 2004</strain>
    </source>
</reference>
<keyword evidence="2" id="KW-0805">Transcription regulation</keyword>
<dbReference type="InterPro" id="IPR046347">
    <property type="entry name" value="bZIP_sf"/>
</dbReference>
<dbReference type="PaxDb" id="3218-PP1S206_123V6.1"/>
<sequence>MQRNFSVDDILGTFWKLDTHGDPKGTVVPIPEEVEDDEENHIPVVESLRTIEVDRGMNRSASEYAFQEFLKVSEAGGGFLRPKSRFNDEDIRHNNDDEDDTDPPSPASPGSPETSENRTELSKQGSDDFNEADKVLCMPPTAPPKQEIRTKGGIVDQVEDALNPLFSGIRHEVESAATVSNSPQEYEYFLKHKLDMACAAVALSRSTVGGAKAGPLTLQSSITPGANDIISGDPIGIPALPPKPEYGAVVPPARSRAITSGSDVSEDDESEQGQNAPPGDIKRVKRMLSNRESARRSRRRKQAHLTELETQAAQLRAENSSILKRVAEISLKFQEAALENRVLKADVASLQAKLKIAESMVAGTTDGRIGSMDLPQSTPRYMTYTTGGNGSQYLQQAPVVQQEQQQGFAGTKMGRTPSMQRVASLEHLQKRIRGGPTCNNPMWGGSFEDGHSMLEQHED</sequence>
<dbReference type="PROSITE" id="PS00036">
    <property type="entry name" value="BZIP_BASIC"/>
    <property type="match status" value="1"/>
</dbReference>
<gene>
    <name evidence="9" type="primary">LOC112292824</name>
    <name evidence="8" type="ORF">PHYPA_019895</name>
</gene>
<evidence type="ECO:0000256" key="5">
    <source>
        <dbReference type="ARBA" id="ARBA00023242"/>
    </source>
</evidence>
<organism evidence="8">
    <name type="scientific">Physcomitrium patens</name>
    <name type="common">Spreading-leaved earth moss</name>
    <name type="synonym">Physcomitrella patens</name>
    <dbReference type="NCBI Taxonomy" id="3218"/>
    <lineage>
        <taxon>Eukaryota</taxon>
        <taxon>Viridiplantae</taxon>
        <taxon>Streptophyta</taxon>
        <taxon>Embryophyta</taxon>
        <taxon>Bryophyta</taxon>
        <taxon>Bryophytina</taxon>
        <taxon>Bryopsida</taxon>
        <taxon>Funariidae</taxon>
        <taxon>Funariales</taxon>
        <taxon>Funariaceae</taxon>
        <taxon>Physcomitrium</taxon>
    </lineage>
</organism>
<evidence type="ECO:0000313" key="8">
    <source>
        <dbReference type="EMBL" id="PNR39616.1"/>
    </source>
</evidence>
<dbReference type="InterPro" id="IPR004827">
    <property type="entry name" value="bZIP"/>
</dbReference>
<dbReference type="PANTHER" id="PTHR46408">
    <property type="entry name" value="BASIC LEUCINE ZIPPER 63"/>
    <property type="match status" value="1"/>
</dbReference>
<feature type="domain" description="BZIP" evidence="7">
    <location>
        <begin position="280"/>
        <end position="330"/>
    </location>
</feature>
<keyword evidence="3" id="KW-0238">DNA-binding</keyword>
<dbReference type="SMART" id="SM00338">
    <property type="entry name" value="BRLZ"/>
    <property type="match status" value="1"/>
</dbReference>